<keyword evidence="2" id="KW-1185">Reference proteome</keyword>
<evidence type="ECO:0000313" key="2">
    <source>
        <dbReference type="Proteomes" id="UP000799444"/>
    </source>
</evidence>
<dbReference type="PANTHER" id="PTHR38111">
    <property type="entry name" value="ZN(2)-C6 FUNGAL-TYPE DOMAIN-CONTAINING PROTEIN-RELATED"/>
    <property type="match status" value="1"/>
</dbReference>
<reference evidence="1" key="1">
    <citation type="journal article" date="2020" name="Stud. Mycol.">
        <title>101 Dothideomycetes genomes: a test case for predicting lifestyles and emergence of pathogens.</title>
        <authorList>
            <person name="Haridas S."/>
            <person name="Albert R."/>
            <person name="Binder M."/>
            <person name="Bloem J."/>
            <person name="Labutti K."/>
            <person name="Salamov A."/>
            <person name="Andreopoulos B."/>
            <person name="Baker S."/>
            <person name="Barry K."/>
            <person name="Bills G."/>
            <person name="Bluhm B."/>
            <person name="Cannon C."/>
            <person name="Castanera R."/>
            <person name="Culley D."/>
            <person name="Daum C."/>
            <person name="Ezra D."/>
            <person name="Gonzalez J."/>
            <person name="Henrissat B."/>
            <person name="Kuo A."/>
            <person name="Liang C."/>
            <person name="Lipzen A."/>
            <person name="Lutzoni F."/>
            <person name="Magnuson J."/>
            <person name="Mondo S."/>
            <person name="Nolan M."/>
            <person name="Ohm R."/>
            <person name="Pangilinan J."/>
            <person name="Park H.-J."/>
            <person name="Ramirez L."/>
            <person name="Alfaro M."/>
            <person name="Sun H."/>
            <person name="Tritt A."/>
            <person name="Yoshinaga Y."/>
            <person name="Zwiers L.-H."/>
            <person name="Turgeon B."/>
            <person name="Goodwin S."/>
            <person name="Spatafora J."/>
            <person name="Crous P."/>
            <person name="Grigoriev I."/>
        </authorList>
    </citation>
    <scope>NUCLEOTIDE SEQUENCE</scope>
    <source>
        <strain evidence="1">CBS 125425</strain>
    </source>
</reference>
<dbReference type="InterPro" id="IPR053178">
    <property type="entry name" value="Osmoadaptation_assoc"/>
</dbReference>
<dbReference type="Proteomes" id="UP000799444">
    <property type="component" value="Unassembled WGS sequence"/>
</dbReference>
<organism evidence="1 2">
    <name type="scientific">Polyplosphaeria fusca</name>
    <dbReference type="NCBI Taxonomy" id="682080"/>
    <lineage>
        <taxon>Eukaryota</taxon>
        <taxon>Fungi</taxon>
        <taxon>Dikarya</taxon>
        <taxon>Ascomycota</taxon>
        <taxon>Pezizomycotina</taxon>
        <taxon>Dothideomycetes</taxon>
        <taxon>Pleosporomycetidae</taxon>
        <taxon>Pleosporales</taxon>
        <taxon>Tetraplosphaeriaceae</taxon>
        <taxon>Polyplosphaeria</taxon>
    </lineage>
</organism>
<gene>
    <name evidence="1" type="ORF">EJ04DRAFT_303433</name>
</gene>
<evidence type="ECO:0000313" key="1">
    <source>
        <dbReference type="EMBL" id="KAF2732710.1"/>
    </source>
</evidence>
<dbReference type="AlphaFoldDB" id="A0A9P4QUI8"/>
<comment type="caution">
    <text evidence="1">The sequence shown here is derived from an EMBL/GenBank/DDBJ whole genome shotgun (WGS) entry which is preliminary data.</text>
</comment>
<name>A0A9P4QUI8_9PLEO</name>
<protein>
    <submittedName>
        <fullName evidence="1">Uncharacterized protein</fullName>
    </submittedName>
</protein>
<accession>A0A9P4QUI8</accession>
<sequence length="527" mass="58810">MITLHSKNLDNGVNIQKIRLLQLPTKSSSRDTKNAALLARTPSWSPAEILSQRLFATIDPQGSAKIQHHSLLFRELLGRLGHSRALDNAAMCLVESHEATLRGADSASWFNLKYYGKTLQSIQQAVNDPKEQYSLHTMAAIDLLWRVEALFTQIRAVNNQFIHGRALVNIFKHRGLRNTTDPLEALLVVDCVLGDVQASASIPRPSYFDTPEWDFALSSLAGWSLSSEVYMQLFRLMAKWPGLIHDIRMVQKCPEKSRGSAEETLRRALGVAASLEALESALAILMNDPKHCIIRQTSYIDALVPLSYEFVDPEVAPLAGYHCFFTLVVNRMIGFLNTLLPDSPSTIADDPSPPGCDISLSLFSTPPPFDPALCDVSMPPSPALCDLSISPDFYPSGPVEQLSMDYNLATTDDSPVSLFTHHESLSLPLSPSFVSRIYDKNHAVSRQVWMMYDQARKWKPLGTLFFSNALVVSLPWADSPEMQDWVISAANDVEYLRPLIEQWDYNMMDIIAKAYGGEILDDFNRPA</sequence>
<proteinExistence type="predicted"/>
<dbReference type="OrthoDB" id="4314040at2759"/>
<dbReference type="PANTHER" id="PTHR38111:SF2">
    <property type="entry name" value="FINGER DOMAIN PROTEIN, PUTATIVE (AFU_ORTHOLOGUE AFUA_1G01560)-RELATED"/>
    <property type="match status" value="1"/>
</dbReference>
<dbReference type="EMBL" id="ML996172">
    <property type="protein sequence ID" value="KAF2732710.1"/>
    <property type="molecule type" value="Genomic_DNA"/>
</dbReference>